<keyword evidence="3" id="KW-1185">Reference proteome</keyword>
<gene>
    <name evidence="2" type="ORF">Tasa_041_035</name>
</gene>
<organism evidence="2 3">
    <name type="scientific">Tanticharoenia sakaeratensis NBRC 103193</name>
    <dbReference type="NCBI Taxonomy" id="1231623"/>
    <lineage>
        <taxon>Bacteria</taxon>
        <taxon>Pseudomonadati</taxon>
        <taxon>Pseudomonadota</taxon>
        <taxon>Alphaproteobacteria</taxon>
        <taxon>Acetobacterales</taxon>
        <taxon>Acetobacteraceae</taxon>
        <taxon>Tanticharoenia</taxon>
    </lineage>
</organism>
<sequence>MLKYPAFKRLRDNNLSSYPEHPSHEQTIAHHPRTTPIASQTQRLSRYVCGDDEWLLLSLPSSSFPRISKTVFYPKRTHTHFDRVWNSAQKRHDPQASIYAIA</sequence>
<dbReference type="EMBL" id="BALE01000041">
    <property type="protein sequence ID" value="GAN55240.1"/>
    <property type="molecule type" value="Genomic_DNA"/>
</dbReference>
<accession>A0A0D6MPE2</accession>
<comment type="caution">
    <text evidence="2">The sequence shown here is derived from an EMBL/GenBank/DDBJ whole genome shotgun (WGS) entry which is preliminary data.</text>
</comment>
<proteinExistence type="predicted"/>
<evidence type="ECO:0000313" key="2">
    <source>
        <dbReference type="EMBL" id="GAN55240.1"/>
    </source>
</evidence>
<name>A0A0D6MPE2_9PROT</name>
<feature type="region of interest" description="Disordered" evidence="1">
    <location>
        <begin position="13"/>
        <end position="40"/>
    </location>
</feature>
<evidence type="ECO:0000256" key="1">
    <source>
        <dbReference type="SAM" id="MobiDB-lite"/>
    </source>
</evidence>
<reference evidence="2 3" key="1">
    <citation type="submission" date="2012-10" db="EMBL/GenBank/DDBJ databases">
        <title>Genome sequencing of Tanticharoenia sakaeratensis NBRC 103193.</title>
        <authorList>
            <person name="Azuma Y."/>
            <person name="Hadano H."/>
            <person name="Hirakawa H."/>
            <person name="Matsushita K."/>
        </authorList>
    </citation>
    <scope>NUCLEOTIDE SEQUENCE [LARGE SCALE GENOMIC DNA]</scope>
    <source>
        <strain evidence="2 3">NBRC 103193</strain>
    </source>
</reference>
<dbReference type="Proteomes" id="UP000032679">
    <property type="component" value="Unassembled WGS sequence"/>
</dbReference>
<protein>
    <submittedName>
        <fullName evidence="2">Uncharacterized protein</fullName>
    </submittedName>
</protein>
<evidence type="ECO:0000313" key="3">
    <source>
        <dbReference type="Proteomes" id="UP000032679"/>
    </source>
</evidence>
<dbReference type="AlphaFoldDB" id="A0A0D6MPE2"/>